<evidence type="ECO:0000256" key="3">
    <source>
        <dbReference type="ARBA" id="ARBA00006592"/>
    </source>
</evidence>
<dbReference type="GO" id="GO:0006412">
    <property type="term" value="P:translation"/>
    <property type="evidence" value="ECO:0007669"/>
    <property type="project" value="InterPro"/>
</dbReference>
<dbReference type="InterPro" id="IPR014722">
    <property type="entry name" value="Rib_uL2_dom2"/>
</dbReference>
<dbReference type="SUPFAM" id="SSF50104">
    <property type="entry name" value="Translation proteins SH3-like domain"/>
    <property type="match status" value="1"/>
</dbReference>
<keyword evidence="4" id="KW-0963">Cytoplasm</keyword>
<feature type="domain" description="KOW" evidence="7">
    <location>
        <begin position="217"/>
        <end position="244"/>
    </location>
</feature>
<evidence type="ECO:0000313" key="9">
    <source>
        <dbReference type="Proteomes" id="UP000279259"/>
    </source>
</evidence>
<accession>A0A427YML2</accession>
<dbReference type="GO" id="GO:0003723">
    <property type="term" value="F:RNA binding"/>
    <property type="evidence" value="ECO:0007669"/>
    <property type="project" value="InterPro"/>
</dbReference>
<dbReference type="GO" id="GO:0042273">
    <property type="term" value="P:ribosomal large subunit biogenesis"/>
    <property type="evidence" value="ECO:0007669"/>
    <property type="project" value="TreeGrafter"/>
</dbReference>
<evidence type="ECO:0000256" key="5">
    <source>
        <dbReference type="ARBA" id="ARBA00022980"/>
    </source>
</evidence>
<evidence type="ECO:0000256" key="6">
    <source>
        <dbReference type="ARBA" id="ARBA00023274"/>
    </source>
</evidence>
<keyword evidence="9" id="KW-1185">Reference proteome</keyword>
<dbReference type="Gene3D" id="6.10.250.2270">
    <property type="match status" value="1"/>
</dbReference>
<dbReference type="Proteomes" id="UP000279259">
    <property type="component" value="Unassembled WGS sequence"/>
</dbReference>
<dbReference type="OrthoDB" id="1875589at2759"/>
<protein>
    <recommendedName>
        <fullName evidence="7">KOW domain-containing protein</fullName>
    </recommendedName>
</protein>
<comment type="similarity">
    <text evidence="3">Belongs to the eukaryotic ribosomal protein eL14 family.</text>
</comment>
<dbReference type="Gene3D" id="2.30.30.30">
    <property type="match status" value="1"/>
</dbReference>
<evidence type="ECO:0000256" key="2">
    <source>
        <dbReference type="ARBA" id="ARBA00004496"/>
    </source>
</evidence>
<dbReference type="STRING" id="1890683.A0A427YML2"/>
<reference evidence="8 9" key="1">
    <citation type="submission" date="2018-11" db="EMBL/GenBank/DDBJ databases">
        <title>Genome sequence of Saitozyma podzolica DSM 27192.</title>
        <authorList>
            <person name="Aliyu H."/>
            <person name="Gorte O."/>
            <person name="Ochsenreither K."/>
        </authorList>
    </citation>
    <scope>NUCLEOTIDE SEQUENCE [LARGE SCALE GENOMIC DNA]</scope>
    <source>
        <strain evidence="8 9">DSM 27192</strain>
    </source>
</reference>
<dbReference type="SMART" id="SM00739">
    <property type="entry name" value="KOW"/>
    <property type="match status" value="1"/>
</dbReference>
<organism evidence="8 9">
    <name type="scientific">Saitozyma podzolica</name>
    <dbReference type="NCBI Taxonomy" id="1890683"/>
    <lineage>
        <taxon>Eukaryota</taxon>
        <taxon>Fungi</taxon>
        <taxon>Dikarya</taxon>
        <taxon>Basidiomycota</taxon>
        <taxon>Agaricomycotina</taxon>
        <taxon>Tremellomycetes</taxon>
        <taxon>Tremellales</taxon>
        <taxon>Trimorphomycetaceae</taxon>
        <taxon>Saitozyma</taxon>
    </lineage>
</organism>
<comment type="subcellular location">
    <subcellularLocation>
        <location evidence="2">Cytoplasm</location>
    </subcellularLocation>
</comment>
<name>A0A427YML2_9TREE</name>
<dbReference type="FunFam" id="2.30.30.30:FF:000030">
    <property type="entry name" value="60S ribosomal protein L14"/>
    <property type="match status" value="1"/>
</dbReference>
<dbReference type="GO" id="GO:0003735">
    <property type="term" value="F:structural constituent of ribosome"/>
    <property type="evidence" value="ECO:0007669"/>
    <property type="project" value="InterPro"/>
</dbReference>
<keyword evidence="5" id="KW-0689">Ribosomal protein</keyword>
<evidence type="ECO:0000256" key="1">
    <source>
        <dbReference type="ARBA" id="ARBA00004021"/>
    </source>
</evidence>
<dbReference type="InterPro" id="IPR002784">
    <property type="entry name" value="Ribosomal_eL14_dom"/>
</dbReference>
<dbReference type="CDD" id="cd23702">
    <property type="entry name" value="eL14"/>
    <property type="match status" value="1"/>
</dbReference>
<evidence type="ECO:0000259" key="7">
    <source>
        <dbReference type="SMART" id="SM00739"/>
    </source>
</evidence>
<dbReference type="InterPro" id="IPR005824">
    <property type="entry name" value="KOW"/>
</dbReference>
<evidence type="ECO:0000313" key="8">
    <source>
        <dbReference type="EMBL" id="RSH92290.1"/>
    </source>
</evidence>
<keyword evidence="6" id="KW-0687">Ribonucleoprotein</keyword>
<sequence length="347" mass="39013">MNRVDERQASKDCRLADRGIDARGSDVVEEDEEEVTNVRGNGMMKHAGTQNTYTPTKNPYPPVWWSKIARSGNWRWRDYKARRRQRVIGGIKWGRRTCGGPDVPQLKCASPNASLVDYLRDPAQIHPSKLSALSLQPKSPHPLYPLCWFPFRHTQTTPPSHPPALPVPRTPVHVCVHTSSLTSSPSFKHFSCLTTPYWRAEDPDDMPSQQPSTFKRFVEVGRVVLVNDGPSAGKLAVIAEIIDHNRALIDGPTTSVPRQQIPYRNLILTPYTLASLPRAAGSGPIKKAIEKAGVMEKWEQSGWAKKLAARQVRKNASDFDRFKIQLAKKSRRDLVRKAYVKEKKASA</sequence>
<dbReference type="Pfam" id="PF01929">
    <property type="entry name" value="Ribosomal_L14e"/>
    <property type="match status" value="1"/>
</dbReference>
<dbReference type="Pfam" id="PF00467">
    <property type="entry name" value="KOW"/>
    <property type="match status" value="1"/>
</dbReference>
<gene>
    <name evidence="8" type="ORF">EHS25_008705</name>
</gene>
<dbReference type="PANTHER" id="PTHR11127:SF2">
    <property type="entry name" value="LARGE RIBOSOMAL SUBUNIT PROTEIN EL14"/>
    <property type="match status" value="1"/>
</dbReference>
<dbReference type="PANTHER" id="PTHR11127">
    <property type="entry name" value="60S RIBOSOMAL PROTEIN L14"/>
    <property type="match status" value="1"/>
</dbReference>
<dbReference type="InterPro" id="IPR008991">
    <property type="entry name" value="Translation_prot_SH3-like_sf"/>
</dbReference>
<dbReference type="AlphaFoldDB" id="A0A427YML2"/>
<comment type="caution">
    <text evidence="8">The sequence shown here is derived from an EMBL/GenBank/DDBJ whole genome shotgun (WGS) entry which is preliminary data.</text>
</comment>
<dbReference type="EMBL" id="RSCD01000006">
    <property type="protein sequence ID" value="RSH92290.1"/>
    <property type="molecule type" value="Genomic_DNA"/>
</dbReference>
<proteinExistence type="inferred from homology"/>
<dbReference type="InterPro" id="IPR039660">
    <property type="entry name" value="Ribosomal_eL14"/>
</dbReference>
<comment type="function">
    <text evidence="1">Component of the ribosome, a large ribonucleoprotein complex responsible for the synthesis of proteins in the cell. The small ribosomal subunit (SSU) binds messenger RNAs (mRNAs) and translates the encoded message by selecting cognate aminoacyl-transfer RNA (tRNA) molecules. The large subunit (LSU) contains the ribosomal catalytic site termed the peptidyl transferase center (PTC), which catalyzes the formation of peptide bonds, thereby polymerizing the amino acids delivered by tRNAs into a polypeptide chain. The nascent polypeptides leave the ribosome through a tunnel in the LSU and interact with protein factors that function in enzymatic processing, targeting, and the membrane insertion of nascent chains at the exit of the ribosomal tunnel.</text>
</comment>
<evidence type="ECO:0000256" key="4">
    <source>
        <dbReference type="ARBA" id="ARBA00022490"/>
    </source>
</evidence>
<dbReference type="GO" id="GO:0022625">
    <property type="term" value="C:cytosolic large ribosomal subunit"/>
    <property type="evidence" value="ECO:0007669"/>
    <property type="project" value="TreeGrafter"/>
</dbReference>